<evidence type="ECO:0000259" key="3">
    <source>
        <dbReference type="PROSITE" id="PS51186"/>
    </source>
</evidence>
<feature type="domain" description="N-acetyltransferase" evidence="3">
    <location>
        <begin position="1"/>
        <end position="165"/>
    </location>
</feature>
<dbReference type="EMBL" id="ASWO01000005">
    <property type="protein sequence ID" value="EOT83954.1"/>
    <property type="molecule type" value="Genomic_DNA"/>
</dbReference>
<dbReference type="eggNOG" id="COG1247">
    <property type="taxonomic scope" value="Bacteria"/>
</dbReference>
<dbReference type="SUPFAM" id="SSF55729">
    <property type="entry name" value="Acyl-CoA N-acyltransferases (Nat)"/>
    <property type="match status" value="1"/>
</dbReference>
<dbReference type="RefSeq" id="WP_016185451.1">
    <property type="nucleotide sequence ID" value="NZ_ASWO01000005.1"/>
</dbReference>
<dbReference type="Proteomes" id="UP000015961">
    <property type="component" value="Unassembled WGS sequence"/>
</dbReference>
<evidence type="ECO:0000313" key="5">
    <source>
        <dbReference type="Proteomes" id="UP000015961"/>
    </source>
</evidence>
<gene>
    <name evidence="4" type="ORF">I573_01679</name>
</gene>
<dbReference type="Pfam" id="PF00583">
    <property type="entry name" value="Acetyltransf_1"/>
    <property type="match status" value="1"/>
</dbReference>
<dbReference type="PROSITE" id="PS51186">
    <property type="entry name" value="GNAT"/>
    <property type="match status" value="1"/>
</dbReference>
<protein>
    <recommendedName>
        <fullName evidence="3">N-acetyltransferase domain-containing protein</fullName>
    </recommendedName>
</protein>
<evidence type="ECO:0000256" key="1">
    <source>
        <dbReference type="ARBA" id="ARBA00022679"/>
    </source>
</evidence>
<keyword evidence="1" id="KW-0808">Transferase</keyword>
<dbReference type="InterPro" id="IPR000182">
    <property type="entry name" value="GNAT_dom"/>
</dbReference>
<dbReference type="InterPro" id="IPR050832">
    <property type="entry name" value="Bact_Acetyltransf"/>
</dbReference>
<dbReference type="CDD" id="cd04301">
    <property type="entry name" value="NAT_SF"/>
    <property type="match status" value="1"/>
</dbReference>
<dbReference type="PANTHER" id="PTHR43877">
    <property type="entry name" value="AMINOALKYLPHOSPHONATE N-ACETYLTRANSFERASE-RELATED-RELATED"/>
    <property type="match status" value="1"/>
</dbReference>
<reference evidence="4 5" key="1">
    <citation type="submission" date="2013-03" db="EMBL/GenBank/DDBJ databases">
        <title>The Genome Sequence of Enterococcus sulfureus ATCC_49903 (PacBio/Illumina hybrid assembly).</title>
        <authorList>
            <consortium name="The Broad Institute Genomics Platform"/>
            <consortium name="The Broad Institute Genome Sequencing Center for Infectious Disease"/>
            <person name="Earl A."/>
            <person name="Russ C."/>
            <person name="Gilmore M."/>
            <person name="Surin D."/>
            <person name="Walker B."/>
            <person name="Young S."/>
            <person name="Zeng Q."/>
            <person name="Gargeya S."/>
            <person name="Fitzgerald M."/>
            <person name="Haas B."/>
            <person name="Abouelleil A."/>
            <person name="Allen A.W."/>
            <person name="Alvarado L."/>
            <person name="Arachchi H.M."/>
            <person name="Berlin A.M."/>
            <person name="Chapman S.B."/>
            <person name="Gainer-Dewar J."/>
            <person name="Goldberg J."/>
            <person name="Griggs A."/>
            <person name="Gujja S."/>
            <person name="Hansen M."/>
            <person name="Howarth C."/>
            <person name="Imamovic A."/>
            <person name="Ireland A."/>
            <person name="Larimer J."/>
            <person name="McCowan C."/>
            <person name="Murphy C."/>
            <person name="Pearson M."/>
            <person name="Poon T.W."/>
            <person name="Priest M."/>
            <person name="Roberts A."/>
            <person name="Saif S."/>
            <person name="Shea T."/>
            <person name="Sisk P."/>
            <person name="Sykes S."/>
            <person name="Wortman J."/>
            <person name="Nusbaum C."/>
            <person name="Birren B."/>
        </authorList>
    </citation>
    <scope>NUCLEOTIDE SEQUENCE [LARGE SCALE GENOMIC DNA]</scope>
    <source>
        <strain evidence="4 5">ATCC 49903</strain>
    </source>
</reference>
<dbReference type="InterPro" id="IPR016181">
    <property type="entry name" value="Acyl_CoA_acyltransferase"/>
</dbReference>
<evidence type="ECO:0000256" key="2">
    <source>
        <dbReference type="ARBA" id="ARBA00023315"/>
    </source>
</evidence>
<evidence type="ECO:0000313" key="4">
    <source>
        <dbReference type="EMBL" id="EOT83954.1"/>
    </source>
</evidence>
<keyword evidence="2" id="KW-0012">Acyltransferase</keyword>
<sequence length="167" mass="19436">MITLATTKDIQDIATLYKSSWQNTYKELVPEDYLQSLSTKEIQTKWQLFLADAHTSPNIYLYRDHNQLLLGFIAIKQERHIGEIYALYVAKEAKGKGIGKLLFQTAMTYFETLRIGQVRIWVMQKNYPAVAFYQHLGGILEQTRTSTFDTYTVIDEAYRFDVFLSNT</sequence>
<dbReference type="OrthoDB" id="794462at2"/>
<keyword evidence="5" id="KW-1185">Reference proteome</keyword>
<organism evidence="4 5">
    <name type="scientific">Enterococcus sulfureus ATCC 49903</name>
    <dbReference type="NCBI Taxonomy" id="1140003"/>
    <lineage>
        <taxon>Bacteria</taxon>
        <taxon>Bacillati</taxon>
        <taxon>Bacillota</taxon>
        <taxon>Bacilli</taxon>
        <taxon>Lactobacillales</taxon>
        <taxon>Enterococcaceae</taxon>
        <taxon>Enterococcus</taxon>
    </lineage>
</organism>
<dbReference type="GO" id="GO:0016747">
    <property type="term" value="F:acyltransferase activity, transferring groups other than amino-acyl groups"/>
    <property type="evidence" value="ECO:0007669"/>
    <property type="project" value="InterPro"/>
</dbReference>
<dbReference type="Gene3D" id="3.40.630.30">
    <property type="match status" value="1"/>
</dbReference>
<proteinExistence type="predicted"/>
<accession>S0NRM5</accession>
<dbReference type="STRING" id="1140003.OMY_00999"/>
<dbReference type="PATRIC" id="fig|1140003.3.peg.956"/>
<dbReference type="AlphaFoldDB" id="S0NRM5"/>
<comment type="caution">
    <text evidence="4">The sequence shown here is derived from an EMBL/GenBank/DDBJ whole genome shotgun (WGS) entry which is preliminary data.</text>
</comment>
<name>S0NRM5_9ENTE</name>